<dbReference type="Pfam" id="PF19317">
    <property type="entry name" value="Gag_p24_C"/>
    <property type="match status" value="1"/>
</dbReference>
<protein>
    <submittedName>
        <fullName evidence="7">GA113 protein</fullName>
    </submittedName>
</protein>
<dbReference type="SUPFAM" id="SSF47943">
    <property type="entry name" value="Retrovirus capsid protein, N-terminal core domain"/>
    <property type="match status" value="1"/>
</dbReference>
<organism evidence="7 8">
    <name type="scientific">Fregetta grallaria</name>
    <name type="common">White-bellied storm-petrel</name>
    <name type="synonym">Procellaria grallaria</name>
    <dbReference type="NCBI Taxonomy" id="79628"/>
    <lineage>
        <taxon>Eukaryota</taxon>
        <taxon>Metazoa</taxon>
        <taxon>Chordata</taxon>
        <taxon>Craniata</taxon>
        <taxon>Vertebrata</taxon>
        <taxon>Euteleostomi</taxon>
        <taxon>Archelosauria</taxon>
        <taxon>Archosauria</taxon>
        <taxon>Dinosauria</taxon>
        <taxon>Saurischia</taxon>
        <taxon>Theropoda</taxon>
        <taxon>Coelurosauria</taxon>
        <taxon>Aves</taxon>
        <taxon>Neognathae</taxon>
        <taxon>Neoaves</taxon>
        <taxon>Aequornithes</taxon>
        <taxon>Procellariiformes</taxon>
        <taxon>Hydrobatidae</taxon>
        <taxon>Fregetta</taxon>
    </lineage>
</organism>
<dbReference type="GO" id="GO:0008270">
    <property type="term" value="F:zinc ion binding"/>
    <property type="evidence" value="ECO:0007669"/>
    <property type="project" value="UniProtKB-KW"/>
</dbReference>
<feature type="non-terminal residue" evidence="7">
    <location>
        <position position="1"/>
    </location>
</feature>
<feature type="compositionally biased region" description="Low complexity" evidence="5">
    <location>
        <begin position="148"/>
        <end position="159"/>
    </location>
</feature>
<evidence type="ECO:0000256" key="5">
    <source>
        <dbReference type="SAM" id="MobiDB-lite"/>
    </source>
</evidence>
<evidence type="ECO:0000259" key="6">
    <source>
        <dbReference type="PROSITE" id="PS50158"/>
    </source>
</evidence>
<dbReference type="Gene3D" id="1.10.375.10">
    <property type="entry name" value="Human Immunodeficiency Virus Type 1 Capsid Protein"/>
    <property type="match status" value="1"/>
</dbReference>
<accession>A0A7L3ZGJ3</accession>
<dbReference type="PANTHER" id="PTHR40389">
    <property type="entry name" value="ENDOGENOUS RETROVIRUS GROUP K MEMBER 24 GAG POLYPROTEIN-RELATED"/>
    <property type="match status" value="1"/>
</dbReference>
<dbReference type="SUPFAM" id="SSF47353">
    <property type="entry name" value="Retrovirus capsid dimerization domain-like"/>
    <property type="match status" value="1"/>
</dbReference>
<dbReference type="Gene3D" id="4.10.60.10">
    <property type="entry name" value="Zinc finger, CCHC-type"/>
    <property type="match status" value="1"/>
</dbReference>
<feature type="compositionally biased region" description="Basic and acidic residues" evidence="5">
    <location>
        <begin position="167"/>
        <end position="181"/>
    </location>
</feature>
<feature type="domain" description="CCHC-type" evidence="6">
    <location>
        <begin position="508"/>
        <end position="523"/>
    </location>
</feature>
<feature type="compositionally biased region" description="Polar residues" evidence="5">
    <location>
        <begin position="539"/>
        <end position="571"/>
    </location>
</feature>
<name>A0A7L3ZGJ3_FREGA</name>
<dbReference type="InterPro" id="IPR045345">
    <property type="entry name" value="Gag_p24_C"/>
</dbReference>
<comment type="caution">
    <text evidence="7">The sequence shown here is derived from an EMBL/GenBank/DDBJ whole genome shotgun (WGS) entry which is preliminary data.</text>
</comment>
<dbReference type="InterPro" id="IPR050195">
    <property type="entry name" value="Primate_lentivir_Gag_pol-like"/>
</dbReference>
<evidence type="ECO:0000313" key="7">
    <source>
        <dbReference type="EMBL" id="NXW11702.1"/>
    </source>
</evidence>
<evidence type="ECO:0000313" key="8">
    <source>
        <dbReference type="Proteomes" id="UP000563060"/>
    </source>
</evidence>
<feature type="region of interest" description="Disordered" evidence="5">
    <location>
        <begin position="130"/>
        <end position="160"/>
    </location>
</feature>
<sequence>MDRQAAYDLLKCFLEKRNVQGIDCKKELPGLLTYGVAKGCFENPDTVFEHAEWRKFGDVLFTEVIDENKTARKLMKPWKAVINALLQHQAEQKVAASAACRLGGSPLFPPTGAHANNPEGYPLPPTVREFTIPAGGGSGPPVTPPTAAPTVSPSPSQAVIDPCVPLKREEEEEKESKKGEGSLKSVGNPFCPSDCDTCSDSQVLQKRQQIWQKIADQAMQAGEREFATEVLGGVFPAVYSPPDANGQRQAVLTTLDWKLLTQLRSTVSESGIKGEPVRQMLDYIWATNILLPNDIRSIMKLILTQHQQLLFYAHWQAVCQESVAVMRAPGDPLYGVTLDELLGLGPYIRPEAQVLMGPDKAQESMRLARRALDQIKEPGGIPSYMGIKQGREEPFGLFIDRVANAVQAAGVPDYLKGTILKQRAIQNCNPATRNILATLPGTWSIEEGLERMAQVPVGPQAMLVEAVKDLSNKIAAQTQASQNQVLAALAPLQASAQRSQVKGSQRVRCFRCGIAGHIRRECKANGVWCKTCQSNTHNDSVCRRSGNNKTSGKSRPVTTQNAAAYPVSSNPFRLDQPPVAASDWTWQPR</sequence>
<keyword evidence="8" id="KW-1185">Reference proteome</keyword>
<feature type="non-terminal residue" evidence="7">
    <location>
        <position position="589"/>
    </location>
</feature>
<dbReference type="InterPro" id="IPR008916">
    <property type="entry name" value="Retrov_capsid_C"/>
</dbReference>
<evidence type="ECO:0000256" key="1">
    <source>
        <dbReference type="ARBA" id="ARBA00022723"/>
    </source>
</evidence>
<dbReference type="SUPFAM" id="SSF57756">
    <property type="entry name" value="Retrovirus zinc finger-like domains"/>
    <property type="match status" value="1"/>
</dbReference>
<dbReference type="SMART" id="SM00343">
    <property type="entry name" value="ZnF_C2HC"/>
    <property type="match status" value="1"/>
</dbReference>
<dbReference type="GO" id="GO:0016032">
    <property type="term" value="P:viral process"/>
    <property type="evidence" value="ECO:0007669"/>
    <property type="project" value="InterPro"/>
</dbReference>
<evidence type="ECO:0000256" key="2">
    <source>
        <dbReference type="ARBA" id="ARBA00022771"/>
    </source>
</evidence>
<dbReference type="Pfam" id="PF00607">
    <property type="entry name" value="Gag_p24"/>
    <property type="match status" value="1"/>
</dbReference>
<dbReference type="AlphaFoldDB" id="A0A7L3ZGJ3"/>
<proteinExistence type="predicted"/>
<reference evidence="7 8" key="1">
    <citation type="submission" date="2019-09" db="EMBL/GenBank/DDBJ databases">
        <title>Bird 10,000 Genomes (B10K) Project - Family phase.</title>
        <authorList>
            <person name="Zhang G."/>
        </authorList>
    </citation>
    <scope>NUCLEOTIDE SEQUENCE [LARGE SCALE GENOMIC DNA]</scope>
    <source>
        <strain evidence="7">B10K-DU-006-09</strain>
        <tissue evidence="7">Muscle</tissue>
    </source>
</reference>
<dbReference type="Gene3D" id="1.10.1200.30">
    <property type="match status" value="1"/>
</dbReference>
<feature type="region of interest" description="Disordered" evidence="5">
    <location>
        <begin position="167"/>
        <end position="186"/>
    </location>
</feature>
<dbReference type="InterPro" id="IPR036875">
    <property type="entry name" value="Znf_CCHC_sf"/>
</dbReference>
<dbReference type="GO" id="GO:0003676">
    <property type="term" value="F:nucleic acid binding"/>
    <property type="evidence" value="ECO:0007669"/>
    <property type="project" value="InterPro"/>
</dbReference>
<feature type="region of interest" description="Disordered" evidence="5">
    <location>
        <begin position="539"/>
        <end position="589"/>
    </location>
</feature>
<evidence type="ECO:0000256" key="4">
    <source>
        <dbReference type="PROSITE-ProRule" id="PRU00047"/>
    </source>
</evidence>
<keyword evidence="1" id="KW-0479">Metal-binding</keyword>
<dbReference type="InterPro" id="IPR008919">
    <property type="entry name" value="Retrov_capsid_N"/>
</dbReference>
<keyword evidence="3" id="KW-0862">Zinc</keyword>
<keyword evidence="2 4" id="KW-0863">Zinc-finger</keyword>
<dbReference type="PROSITE" id="PS50158">
    <property type="entry name" value="ZF_CCHC"/>
    <property type="match status" value="1"/>
</dbReference>
<dbReference type="InterPro" id="IPR001878">
    <property type="entry name" value="Znf_CCHC"/>
</dbReference>
<dbReference type="PANTHER" id="PTHR40389:SF3">
    <property type="entry name" value="IGE-BINDING PROTEIN"/>
    <property type="match status" value="1"/>
</dbReference>
<evidence type="ECO:0000256" key="3">
    <source>
        <dbReference type="ARBA" id="ARBA00022833"/>
    </source>
</evidence>
<dbReference type="EMBL" id="VZZT01007326">
    <property type="protein sequence ID" value="NXW11702.1"/>
    <property type="molecule type" value="Genomic_DNA"/>
</dbReference>
<gene>
    <name evidence="7" type="primary">Hervk_2</name>
    <name evidence="7" type="ORF">FREGRA_R05835</name>
</gene>
<dbReference type="Proteomes" id="UP000563060">
    <property type="component" value="Unassembled WGS sequence"/>
</dbReference>